<evidence type="ECO:0000313" key="9">
    <source>
        <dbReference type="Proteomes" id="UP001235303"/>
    </source>
</evidence>
<dbReference type="PANTHER" id="PTHR37937">
    <property type="entry name" value="CONJUGATIVE TRANSFER: DNA TRANSPORT"/>
    <property type="match status" value="1"/>
</dbReference>
<keyword evidence="3" id="KW-1003">Cell membrane</keyword>
<feature type="region of interest" description="Disordered" evidence="7">
    <location>
        <begin position="553"/>
        <end position="576"/>
    </location>
</feature>
<dbReference type="CDD" id="cd01127">
    <property type="entry name" value="TrwB_TraG_TraD_VirD4"/>
    <property type="match status" value="1"/>
</dbReference>
<sequence>MSWQNSLENLGWAFRNLFGGRETIIGPNEVVPPTDIHLRDLRDYSGTATLNEITDVLQSQGSNSNNYRILKHPDRYASPPVINIGKFLKIAGGKVKSNQEIWLQEKSIYKNLALIGPPGSGKTEGFIIPGIKSAIDAGLSNIVIDVKGGSLIDKLGHYAEQKGVRVIYWSTLPQEVSRSHSINLLDNINSIQDAQVLAKSLYGNTEHLGDNRQFSMRDISWMAQWIMLIKQIFGDAANLTHIYQIAENPVETLNQLLGFCQDARLQASIQSQLRLIQESENGANAFTWGIQDAINFFGWPNFEQVTGHSDILLRDIQRQPTLLVIGAELAGRDISQKISSALIDILMTIFYERWTQNGSDQGIVFWIDEFPRIQEQVNIAEFTSVARSARGSIVIAAQSLEQINPEYREQVMENFDTVVLCRGVGSGAADWLSHRLGNRNQNLRRRRYHEANSQDNYPWFRTHAEGERYENWRESAPVLDSREIQYPVGNEHIAVVHSRTACRKPFLVDYQRVIEPYSIWQPSQVSRARWSGISSQTNSNLTPTEQRVVWHNRRQQPENSTDLSSQVNHSRIRWRR</sequence>
<dbReference type="InterPro" id="IPR003688">
    <property type="entry name" value="TraG/VirD4"/>
</dbReference>
<protein>
    <submittedName>
        <fullName evidence="8">Type IV secretory system conjugative DNA transfer family protein</fullName>
    </submittedName>
</protein>
<keyword evidence="4" id="KW-0812">Transmembrane</keyword>
<dbReference type="SUPFAM" id="SSF52540">
    <property type="entry name" value="P-loop containing nucleoside triphosphate hydrolases"/>
    <property type="match status" value="1"/>
</dbReference>
<keyword evidence="6" id="KW-0472">Membrane</keyword>
<proteinExistence type="inferred from homology"/>
<dbReference type="PANTHER" id="PTHR37937:SF1">
    <property type="entry name" value="CONJUGATIVE TRANSFER: DNA TRANSPORT"/>
    <property type="match status" value="1"/>
</dbReference>
<dbReference type="Gene3D" id="3.40.50.300">
    <property type="entry name" value="P-loop containing nucleotide triphosphate hydrolases"/>
    <property type="match status" value="1"/>
</dbReference>
<reference evidence="8 9" key="1">
    <citation type="submission" date="2023-01" db="EMBL/GenBank/DDBJ databases">
        <title>Novel diversity within Roseofilum (Cyanobacteria; Desertifilaceae) from marine benthic mats with descriptions of four novel species.</title>
        <authorList>
            <person name="Wang Y."/>
            <person name="Berthold D.E."/>
            <person name="Hu J."/>
            <person name="Lefler F.W."/>
            <person name="Laughinghouse H.D. IV."/>
        </authorList>
    </citation>
    <scope>NUCLEOTIDE SEQUENCE [LARGE SCALE GENOMIC DNA]</scope>
    <source>
        <strain evidence="8 9">BLCC-M154</strain>
    </source>
</reference>
<evidence type="ECO:0000256" key="1">
    <source>
        <dbReference type="ARBA" id="ARBA00004651"/>
    </source>
</evidence>
<keyword evidence="9" id="KW-1185">Reference proteome</keyword>
<comment type="subcellular location">
    <subcellularLocation>
        <location evidence="1">Cell membrane</location>
        <topology evidence="1">Multi-pass membrane protein</topology>
    </subcellularLocation>
</comment>
<evidence type="ECO:0000256" key="7">
    <source>
        <dbReference type="SAM" id="MobiDB-lite"/>
    </source>
</evidence>
<dbReference type="Proteomes" id="UP001235303">
    <property type="component" value="Unassembled WGS sequence"/>
</dbReference>
<dbReference type="RefSeq" id="WP_283753586.1">
    <property type="nucleotide sequence ID" value="NZ_JAQOSP010000070.1"/>
</dbReference>
<organism evidence="8 9">
    <name type="scientific">Roseofilum acuticapitatum BLCC-M154</name>
    <dbReference type="NCBI Taxonomy" id="3022444"/>
    <lineage>
        <taxon>Bacteria</taxon>
        <taxon>Bacillati</taxon>
        <taxon>Cyanobacteriota</taxon>
        <taxon>Cyanophyceae</taxon>
        <taxon>Desertifilales</taxon>
        <taxon>Desertifilaceae</taxon>
        <taxon>Roseofilum</taxon>
        <taxon>Roseofilum acuticapitatum</taxon>
    </lineage>
</organism>
<dbReference type="InterPro" id="IPR051539">
    <property type="entry name" value="T4SS-coupling_protein"/>
</dbReference>
<gene>
    <name evidence="8" type="ORF">PMG71_10355</name>
</gene>
<dbReference type="Pfam" id="PF02534">
    <property type="entry name" value="T4SS-DNA_transf"/>
    <property type="match status" value="1"/>
</dbReference>
<dbReference type="InterPro" id="IPR027417">
    <property type="entry name" value="P-loop_NTPase"/>
</dbReference>
<feature type="compositionally biased region" description="Polar residues" evidence="7">
    <location>
        <begin position="557"/>
        <end position="569"/>
    </location>
</feature>
<accession>A0ABT7ASE1</accession>
<evidence type="ECO:0000256" key="6">
    <source>
        <dbReference type="ARBA" id="ARBA00023136"/>
    </source>
</evidence>
<evidence type="ECO:0000256" key="2">
    <source>
        <dbReference type="ARBA" id="ARBA00008806"/>
    </source>
</evidence>
<comment type="similarity">
    <text evidence="2">Belongs to the VirD4/TraG family.</text>
</comment>
<evidence type="ECO:0000256" key="4">
    <source>
        <dbReference type="ARBA" id="ARBA00022692"/>
    </source>
</evidence>
<dbReference type="EMBL" id="JAQOSP010000070">
    <property type="protein sequence ID" value="MDJ1169827.1"/>
    <property type="molecule type" value="Genomic_DNA"/>
</dbReference>
<name>A0ABT7ASE1_9CYAN</name>
<comment type="caution">
    <text evidence="8">The sequence shown here is derived from an EMBL/GenBank/DDBJ whole genome shotgun (WGS) entry which is preliminary data.</text>
</comment>
<evidence type="ECO:0000313" key="8">
    <source>
        <dbReference type="EMBL" id="MDJ1169827.1"/>
    </source>
</evidence>
<evidence type="ECO:0000256" key="3">
    <source>
        <dbReference type="ARBA" id="ARBA00022475"/>
    </source>
</evidence>
<evidence type="ECO:0000256" key="5">
    <source>
        <dbReference type="ARBA" id="ARBA00022989"/>
    </source>
</evidence>
<keyword evidence="5" id="KW-1133">Transmembrane helix</keyword>